<dbReference type="Gene3D" id="3.40.1410.10">
    <property type="entry name" value="Chorismate lyase-like"/>
    <property type="match status" value="1"/>
</dbReference>
<proteinExistence type="predicted"/>
<dbReference type="SUPFAM" id="SSF46785">
    <property type="entry name" value="Winged helix' DNA-binding domain"/>
    <property type="match status" value="1"/>
</dbReference>
<dbReference type="SMART" id="SM00345">
    <property type="entry name" value="HTH_GNTR"/>
    <property type="match status" value="1"/>
</dbReference>
<gene>
    <name evidence="5" type="ORF">ACFSCX_13445</name>
</gene>
<dbReference type="InterPro" id="IPR036388">
    <property type="entry name" value="WH-like_DNA-bd_sf"/>
</dbReference>
<sequence>MLDKRSPVPIYYQLEELIKSSIEEGKLLPGDSIPSEREYAELYDVSRMTVRQAITNLVHQGYLYRIKGKGTFIQNQKIEQRLQGLTSFSEEMKSRGFSPSTELLQFQIKKADELILHELQLEGPQEIYHLKRLRLADFVPMALETVCLPTLLLPNVTENIARGSLYSYVEDELHLQIDYATQEIEATVANAEESELLKIPKGSPTLTIKRICYLENGVAFESAKTVFRGDRYKFTVDVKRI</sequence>
<evidence type="ECO:0000313" key="5">
    <source>
        <dbReference type="EMBL" id="MFD1737559.1"/>
    </source>
</evidence>
<feature type="domain" description="HTH gntR-type" evidence="4">
    <location>
        <begin position="8"/>
        <end position="76"/>
    </location>
</feature>
<dbReference type="InterPro" id="IPR036390">
    <property type="entry name" value="WH_DNA-bd_sf"/>
</dbReference>
<dbReference type="CDD" id="cd07377">
    <property type="entry name" value="WHTH_GntR"/>
    <property type="match status" value="1"/>
</dbReference>
<dbReference type="Gene3D" id="1.10.10.10">
    <property type="entry name" value="Winged helix-like DNA-binding domain superfamily/Winged helix DNA-binding domain"/>
    <property type="match status" value="1"/>
</dbReference>
<dbReference type="Pfam" id="PF00392">
    <property type="entry name" value="GntR"/>
    <property type="match status" value="1"/>
</dbReference>
<accession>A0ABW4LS17</accession>
<evidence type="ECO:0000313" key="6">
    <source>
        <dbReference type="Proteomes" id="UP001597214"/>
    </source>
</evidence>
<evidence type="ECO:0000259" key="4">
    <source>
        <dbReference type="PROSITE" id="PS50949"/>
    </source>
</evidence>
<dbReference type="PROSITE" id="PS50949">
    <property type="entry name" value="HTH_GNTR"/>
    <property type="match status" value="1"/>
</dbReference>
<reference evidence="6" key="1">
    <citation type="journal article" date="2019" name="Int. J. Syst. Evol. Microbiol.">
        <title>The Global Catalogue of Microorganisms (GCM) 10K type strain sequencing project: providing services to taxonomists for standard genome sequencing and annotation.</title>
        <authorList>
            <consortium name="The Broad Institute Genomics Platform"/>
            <consortium name="The Broad Institute Genome Sequencing Center for Infectious Disease"/>
            <person name="Wu L."/>
            <person name="Ma J."/>
        </authorList>
    </citation>
    <scope>NUCLEOTIDE SEQUENCE [LARGE SCALE GENOMIC DNA]</scope>
    <source>
        <strain evidence="6">CCUG 49339</strain>
    </source>
</reference>
<evidence type="ECO:0000256" key="3">
    <source>
        <dbReference type="ARBA" id="ARBA00023163"/>
    </source>
</evidence>
<keyword evidence="3" id="KW-0804">Transcription</keyword>
<comment type="caution">
    <text evidence="5">The sequence shown here is derived from an EMBL/GenBank/DDBJ whole genome shotgun (WGS) entry which is preliminary data.</text>
</comment>
<dbReference type="InterPro" id="IPR028978">
    <property type="entry name" value="Chorismate_lyase_/UTRA_dom_sf"/>
</dbReference>
<keyword evidence="6" id="KW-1185">Reference proteome</keyword>
<dbReference type="InterPro" id="IPR050679">
    <property type="entry name" value="Bact_HTH_transcr_reg"/>
</dbReference>
<dbReference type="PRINTS" id="PR00035">
    <property type="entry name" value="HTHGNTR"/>
</dbReference>
<dbReference type="InterPro" id="IPR000524">
    <property type="entry name" value="Tscrpt_reg_HTH_GntR"/>
</dbReference>
<dbReference type="Pfam" id="PF07702">
    <property type="entry name" value="UTRA"/>
    <property type="match status" value="1"/>
</dbReference>
<keyword evidence="1" id="KW-0805">Transcription regulation</keyword>
<organism evidence="5 6">
    <name type="scientific">Bacillus salitolerans</name>
    <dbReference type="NCBI Taxonomy" id="1437434"/>
    <lineage>
        <taxon>Bacteria</taxon>
        <taxon>Bacillati</taxon>
        <taxon>Bacillota</taxon>
        <taxon>Bacilli</taxon>
        <taxon>Bacillales</taxon>
        <taxon>Bacillaceae</taxon>
        <taxon>Bacillus</taxon>
    </lineage>
</organism>
<keyword evidence="2" id="KW-0238">DNA-binding</keyword>
<protein>
    <submittedName>
        <fullName evidence="5">GntR family transcriptional regulator</fullName>
    </submittedName>
</protein>
<dbReference type="EMBL" id="JBHUEM010000020">
    <property type="protein sequence ID" value="MFD1737559.1"/>
    <property type="molecule type" value="Genomic_DNA"/>
</dbReference>
<evidence type="ECO:0000256" key="2">
    <source>
        <dbReference type="ARBA" id="ARBA00023125"/>
    </source>
</evidence>
<dbReference type="RefSeq" id="WP_377928762.1">
    <property type="nucleotide sequence ID" value="NZ_JBHUEM010000020.1"/>
</dbReference>
<dbReference type="SUPFAM" id="SSF64288">
    <property type="entry name" value="Chorismate lyase-like"/>
    <property type="match status" value="1"/>
</dbReference>
<evidence type="ECO:0000256" key="1">
    <source>
        <dbReference type="ARBA" id="ARBA00023015"/>
    </source>
</evidence>
<name>A0ABW4LS17_9BACI</name>
<dbReference type="PANTHER" id="PTHR44846">
    <property type="entry name" value="MANNOSYL-D-GLYCERATE TRANSPORT/METABOLISM SYSTEM REPRESSOR MNGR-RELATED"/>
    <property type="match status" value="1"/>
</dbReference>
<dbReference type="InterPro" id="IPR011663">
    <property type="entry name" value="UTRA"/>
</dbReference>
<dbReference type="Proteomes" id="UP001597214">
    <property type="component" value="Unassembled WGS sequence"/>
</dbReference>
<dbReference type="PANTHER" id="PTHR44846:SF1">
    <property type="entry name" value="MANNOSYL-D-GLYCERATE TRANSPORT_METABOLISM SYSTEM REPRESSOR MNGR-RELATED"/>
    <property type="match status" value="1"/>
</dbReference>
<dbReference type="SMART" id="SM00866">
    <property type="entry name" value="UTRA"/>
    <property type="match status" value="1"/>
</dbReference>